<dbReference type="OrthoDB" id="191189at2"/>
<dbReference type="RefSeq" id="WP_092503419.1">
    <property type="nucleotide sequence ID" value="NZ_LT629695.1"/>
</dbReference>
<dbReference type="InterPro" id="IPR023393">
    <property type="entry name" value="START-like_dom_sf"/>
</dbReference>
<accession>A0A1G8CDP9</accession>
<reference evidence="2" key="1">
    <citation type="submission" date="2016-10" db="EMBL/GenBank/DDBJ databases">
        <authorList>
            <person name="Varghese N."/>
            <person name="Submissions S."/>
        </authorList>
    </citation>
    <scope>NUCLEOTIDE SEQUENCE [LARGE SCALE GENOMIC DNA]</scope>
    <source>
        <strain evidence="2">DSM 22002</strain>
    </source>
</reference>
<name>A0A1G8CDP9_9MICO</name>
<dbReference type="SUPFAM" id="SSF55961">
    <property type="entry name" value="Bet v1-like"/>
    <property type="match status" value="1"/>
</dbReference>
<protein>
    <recommendedName>
        <fullName evidence="3">Polyketide cyclase / dehydrase and lipid transport</fullName>
    </recommendedName>
</protein>
<dbReference type="Gene3D" id="3.30.530.20">
    <property type="match status" value="1"/>
</dbReference>
<organism evidence="1 2">
    <name type="scientific">Agrococcus jejuensis</name>
    <dbReference type="NCBI Taxonomy" id="399736"/>
    <lineage>
        <taxon>Bacteria</taxon>
        <taxon>Bacillati</taxon>
        <taxon>Actinomycetota</taxon>
        <taxon>Actinomycetes</taxon>
        <taxon>Micrococcales</taxon>
        <taxon>Microbacteriaceae</taxon>
        <taxon>Agrococcus</taxon>
    </lineage>
</organism>
<proteinExistence type="predicted"/>
<dbReference type="AlphaFoldDB" id="A0A1G8CDP9"/>
<evidence type="ECO:0000313" key="2">
    <source>
        <dbReference type="Proteomes" id="UP000198822"/>
    </source>
</evidence>
<dbReference type="STRING" id="399736.SAMN04489720_1252"/>
<dbReference type="EMBL" id="LT629695">
    <property type="protein sequence ID" value="SDH43489.1"/>
    <property type="molecule type" value="Genomic_DNA"/>
</dbReference>
<sequence>MRIVRGRVHLAVGGPIDPALAWERYARVDRWTWWSRHLDRVDVDGDELRIRPGLTGRVASGPLVARFRVDAVDEAARTWTWTVRVGLLRLRLEHAVLPATQIGTQREGTLARLVLRGPLPVTMAYAPIAAVALQRLVRR</sequence>
<dbReference type="Proteomes" id="UP000198822">
    <property type="component" value="Chromosome I"/>
</dbReference>
<evidence type="ECO:0008006" key="3">
    <source>
        <dbReference type="Google" id="ProtNLM"/>
    </source>
</evidence>
<evidence type="ECO:0000313" key="1">
    <source>
        <dbReference type="EMBL" id="SDH43489.1"/>
    </source>
</evidence>
<gene>
    <name evidence="1" type="ORF">SAMN04489720_1252</name>
</gene>
<keyword evidence="2" id="KW-1185">Reference proteome</keyword>